<feature type="domain" description="Transthyretin/hydroxyisourate hydrolase" evidence="6">
    <location>
        <begin position="123"/>
        <end position="241"/>
    </location>
</feature>
<accession>V7AL81</accession>
<organism evidence="7 8">
    <name type="scientific">Phaseolus vulgaris</name>
    <name type="common">Kidney bean</name>
    <name type="synonym">French bean</name>
    <dbReference type="NCBI Taxonomy" id="3885"/>
    <lineage>
        <taxon>Eukaryota</taxon>
        <taxon>Viridiplantae</taxon>
        <taxon>Streptophyta</taxon>
        <taxon>Embryophyta</taxon>
        <taxon>Tracheophyta</taxon>
        <taxon>Spermatophyta</taxon>
        <taxon>Magnoliopsida</taxon>
        <taxon>eudicotyledons</taxon>
        <taxon>Gunneridae</taxon>
        <taxon>Pentapetalae</taxon>
        <taxon>rosids</taxon>
        <taxon>fabids</taxon>
        <taxon>Fabales</taxon>
        <taxon>Fabaceae</taxon>
        <taxon>Papilionoideae</taxon>
        <taxon>50 kb inversion clade</taxon>
        <taxon>NPAAA clade</taxon>
        <taxon>indigoferoid/millettioid clade</taxon>
        <taxon>Phaseoleae</taxon>
        <taxon>Phaseolus</taxon>
    </lineage>
</organism>
<feature type="binding site" evidence="5">
    <location>
        <position position="239"/>
    </location>
    <ligand>
        <name>substrate</name>
    </ligand>
</feature>
<evidence type="ECO:0000256" key="4">
    <source>
        <dbReference type="ARBA" id="ARBA00022801"/>
    </source>
</evidence>
<evidence type="ECO:0000313" key="7">
    <source>
        <dbReference type="EMBL" id="ESW06274.1"/>
    </source>
</evidence>
<protein>
    <recommendedName>
        <fullName evidence="2">hydroxyisourate hydrolase</fullName>
        <ecNumber evidence="2">3.5.2.17</ecNumber>
    </recommendedName>
</protein>
<dbReference type="PROSITE" id="PS00768">
    <property type="entry name" value="TRANSTHYRETIN_1"/>
    <property type="match status" value="1"/>
</dbReference>
<comment type="catalytic activity">
    <reaction evidence="1">
        <text>5-hydroxyisourate + H2O = 5-hydroxy-2-oxo-4-ureido-2,5-dihydro-1H-imidazole-5-carboxylate + H(+)</text>
        <dbReference type="Rhea" id="RHEA:23736"/>
        <dbReference type="ChEBI" id="CHEBI:15377"/>
        <dbReference type="ChEBI" id="CHEBI:15378"/>
        <dbReference type="ChEBI" id="CHEBI:18072"/>
        <dbReference type="ChEBI" id="CHEBI:58639"/>
        <dbReference type="EC" id="3.5.2.17"/>
    </reaction>
</comment>
<dbReference type="InterPro" id="IPR014306">
    <property type="entry name" value="Hydroxyisourate_hydrolase"/>
</dbReference>
<dbReference type="GO" id="GO:0006144">
    <property type="term" value="P:purine nucleobase metabolic process"/>
    <property type="evidence" value="ECO:0007669"/>
    <property type="project" value="UniProtKB-KW"/>
</dbReference>
<dbReference type="EMBL" id="CM002297">
    <property type="protein sequence ID" value="ESW06274.1"/>
    <property type="molecule type" value="Genomic_DNA"/>
</dbReference>
<feature type="binding site" evidence="5">
    <location>
        <position position="126"/>
    </location>
    <ligand>
        <name>substrate</name>
    </ligand>
</feature>
<dbReference type="STRING" id="3885.V7AL81"/>
<evidence type="ECO:0000256" key="5">
    <source>
        <dbReference type="PIRSR" id="PIRSR600895-51"/>
    </source>
</evidence>
<dbReference type="InterPro" id="IPR023416">
    <property type="entry name" value="Transthyretin/HIU_hydrolase_d"/>
</dbReference>
<dbReference type="eggNOG" id="KOG3006">
    <property type="taxonomic scope" value="Eukaryota"/>
</dbReference>
<evidence type="ECO:0000313" key="8">
    <source>
        <dbReference type="Proteomes" id="UP000000226"/>
    </source>
</evidence>
<dbReference type="NCBIfam" id="TIGR02962">
    <property type="entry name" value="hdxy_isourate"/>
    <property type="match status" value="1"/>
</dbReference>
<dbReference type="Pfam" id="PF00576">
    <property type="entry name" value="Transthyretin"/>
    <property type="match status" value="1"/>
</dbReference>
<keyword evidence="8" id="KW-1185">Reference proteome</keyword>
<dbReference type="PROSITE" id="PS00769">
    <property type="entry name" value="TRANSTHYRETIN_2"/>
    <property type="match status" value="1"/>
</dbReference>
<feature type="binding site" evidence="5">
    <location>
        <position position="176"/>
    </location>
    <ligand>
        <name>substrate</name>
    </ligand>
</feature>
<dbReference type="GO" id="GO:0019628">
    <property type="term" value="P:urate catabolic process"/>
    <property type="evidence" value="ECO:0007669"/>
    <property type="project" value="TreeGrafter"/>
</dbReference>
<name>V7AL81_PHAVU</name>
<gene>
    <name evidence="7" type="ORF">PHAVU_010G034000g</name>
</gene>
<sequence length="242" mass="27063">MKKGKIDTICISDVLKFKILFSLKYPPRRIITTKPRKVEFQRRYTNRPIVEFEIAAQEQMKITELRLAKLFSSREDISSKTGKYSTAKKAEDRISIISSHVIAAPESSSGKPIHHPARTRPPITTHVLDVSRGSPAAGIDILLEVWRGDQSRPTFGATGGGNWVFQGSSATDQDGRSGQLLSIVDNVSPGVYRISFNTGKYIPNGFFPYVSIVFEIKDSQKMEHFHVPLLLSPFSFSTYRGS</sequence>
<dbReference type="Gramene" id="ESW06274">
    <property type="protein sequence ID" value="ESW06274"/>
    <property type="gene ID" value="PHAVU_010G034000g"/>
</dbReference>
<evidence type="ECO:0000256" key="2">
    <source>
        <dbReference type="ARBA" id="ARBA00012609"/>
    </source>
</evidence>
<proteinExistence type="predicted"/>
<dbReference type="PRINTS" id="PR00189">
    <property type="entry name" value="TRNSTHYRETIN"/>
</dbReference>
<dbReference type="InterPro" id="IPR023418">
    <property type="entry name" value="Thyroxine_BS"/>
</dbReference>
<dbReference type="InterPro" id="IPR036778">
    <property type="entry name" value="OHCU_decarboxylase_sf"/>
</dbReference>
<dbReference type="OMA" id="GHYRITF"/>
<keyword evidence="4" id="KW-0378">Hydrolase</keyword>
<dbReference type="EC" id="3.5.2.17" evidence="2"/>
<dbReference type="AlphaFoldDB" id="V7AL81"/>
<evidence type="ECO:0000256" key="3">
    <source>
        <dbReference type="ARBA" id="ARBA00022631"/>
    </source>
</evidence>
<dbReference type="GO" id="GO:0051997">
    <property type="term" value="F:2-oxo-4-hydroxy-4-carboxy-5-ureidoimidazoline decarboxylase activity"/>
    <property type="evidence" value="ECO:0007669"/>
    <property type="project" value="TreeGrafter"/>
</dbReference>
<dbReference type="Proteomes" id="UP000000226">
    <property type="component" value="Chromosome 10"/>
</dbReference>
<dbReference type="InterPro" id="IPR000895">
    <property type="entry name" value="Transthyretin/HIU_hydrolase"/>
</dbReference>
<reference evidence="8" key="1">
    <citation type="journal article" date="2014" name="Nat. Genet.">
        <title>A reference genome for common bean and genome-wide analysis of dual domestications.</title>
        <authorList>
            <person name="Schmutz J."/>
            <person name="McClean P.E."/>
            <person name="Mamidi S."/>
            <person name="Wu G.A."/>
            <person name="Cannon S.B."/>
            <person name="Grimwood J."/>
            <person name="Jenkins J."/>
            <person name="Shu S."/>
            <person name="Song Q."/>
            <person name="Chavarro C."/>
            <person name="Torres-Torres M."/>
            <person name="Geffroy V."/>
            <person name="Moghaddam S.M."/>
            <person name="Gao D."/>
            <person name="Abernathy B."/>
            <person name="Barry K."/>
            <person name="Blair M."/>
            <person name="Brick M.A."/>
            <person name="Chovatia M."/>
            <person name="Gepts P."/>
            <person name="Goodstein D.M."/>
            <person name="Gonzales M."/>
            <person name="Hellsten U."/>
            <person name="Hyten D.L."/>
            <person name="Jia G."/>
            <person name="Kelly J.D."/>
            <person name="Kudrna D."/>
            <person name="Lee R."/>
            <person name="Richard M.M."/>
            <person name="Miklas P.N."/>
            <person name="Osorno J.M."/>
            <person name="Rodrigues J."/>
            <person name="Thareau V."/>
            <person name="Urrea C.A."/>
            <person name="Wang M."/>
            <person name="Yu Y."/>
            <person name="Zhang M."/>
            <person name="Wing R.A."/>
            <person name="Cregan P.B."/>
            <person name="Rokhsar D.S."/>
            <person name="Jackson S.A."/>
        </authorList>
    </citation>
    <scope>NUCLEOTIDE SEQUENCE [LARGE SCALE GENOMIC DNA]</scope>
    <source>
        <strain evidence="8">cv. G19833</strain>
    </source>
</reference>
<dbReference type="InterPro" id="IPR036817">
    <property type="entry name" value="Transthyretin/HIU_hydrolase_sf"/>
</dbReference>
<dbReference type="PANTHER" id="PTHR43466">
    <property type="entry name" value="2-OXO-4-HYDROXY-4-CARBOXY-5-UREIDOIMIDAZOLINE DECARBOXYLASE-RELATED"/>
    <property type="match status" value="1"/>
</dbReference>
<dbReference type="GO" id="GO:0005777">
    <property type="term" value="C:peroxisome"/>
    <property type="evidence" value="ECO:0007669"/>
    <property type="project" value="TreeGrafter"/>
</dbReference>
<dbReference type="SUPFAM" id="SSF49472">
    <property type="entry name" value="Transthyretin (synonym: prealbumin)"/>
    <property type="match status" value="1"/>
</dbReference>
<keyword evidence="3" id="KW-0659">Purine metabolism</keyword>
<evidence type="ECO:0000259" key="6">
    <source>
        <dbReference type="Pfam" id="PF00576"/>
    </source>
</evidence>
<evidence type="ECO:0000256" key="1">
    <source>
        <dbReference type="ARBA" id="ARBA00001043"/>
    </source>
</evidence>
<dbReference type="GO" id="GO:0033971">
    <property type="term" value="F:hydroxyisourate hydrolase activity"/>
    <property type="evidence" value="ECO:0007669"/>
    <property type="project" value="UniProtKB-EC"/>
</dbReference>
<dbReference type="FunFam" id="2.60.40.180:FF:000003">
    <property type="entry name" value="Uric acid degradation bifunctional protein TTL"/>
    <property type="match status" value="1"/>
</dbReference>
<dbReference type="SUPFAM" id="SSF158694">
    <property type="entry name" value="UraD-Like"/>
    <property type="match status" value="1"/>
</dbReference>
<dbReference type="Gene3D" id="2.60.40.180">
    <property type="entry name" value="Transthyretin/hydroxyisourate hydrolase domain"/>
    <property type="match status" value="1"/>
</dbReference>
<dbReference type="CDD" id="cd05822">
    <property type="entry name" value="TLP_HIUase"/>
    <property type="match status" value="1"/>
</dbReference>
<dbReference type="InterPro" id="IPR023419">
    <property type="entry name" value="Transthyretin_CS"/>
</dbReference>
<dbReference type="PANTHER" id="PTHR43466:SF1">
    <property type="entry name" value="2-OXO-4-HYDROXY-4-CARBOXY-5-UREIDOIMIDAZOLINE DECARBOXYLASE-RELATED"/>
    <property type="match status" value="1"/>
</dbReference>
<dbReference type="Gene3D" id="1.10.3330.10">
    <property type="entry name" value="Oxo-4-hydroxy-4-carboxy-5-ureidoimidazoline decarboxylase"/>
    <property type="match status" value="1"/>
</dbReference>
<dbReference type="OrthoDB" id="10265230at2759"/>